<dbReference type="Pfam" id="PF05701">
    <property type="entry name" value="WEMBL"/>
    <property type="match status" value="1"/>
</dbReference>
<keyword evidence="4" id="KW-1185">Reference proteome</keyword>
<dbReference type="PANTHER" id="PTHR32054:SF17">
    <property type="entry name" value="EXPRESSED PROTEIN"/>
    <property type="match status" value="1"/>
</dbReference>
<sequence length="594" mass="67149">MAEIDTKSIESVQAAISLFGGENDQRKNRPICKEELDKENELENLLKDLANVKVQLEAKDSAYKQALLKLDHFQKTSDELSTLLKNSELEKDTLTNDCKESRICIGELESTVKEMANQIAESVNIREQLSHVLIELKDTQGQLLTSEIELAAAKDAKFEFLTKLEVVETAFSLEKLKTDELLRHVTELNETIMHLKMAAAEAEEEKNAVISEKEEEIQLAEAAVTQIQQQLESVTQQFELTHYLEKQFLDKSALVDSLQAGLQKANALHSSSEKVAFDALCELNQLKADLELKEEKNMGQAVYITLLENELKELKMEHSKANEDILRLVRNAEEMRRELEKTTGEITEASEKENEAQVEIAKLKAELHKGRSKIAAAVAAEERAKTEKSAVYAALQQLAVEAEEAKQKYRRLKASGKLPEESGSFFPFIIQHEYSTQSREDSYCESKAGNEESDNMKTDVQVTILKEEYGSLVKKAKQADTFLKPGLEDSHQSENLKKELEIATGKIAEFRMRAEQAISRADAAERAKLELEEQIKKLKERKARRKAALTALREVSVSKEIKEVSSSKETSNTFRYYNGPKVYQPLGKVLNMKF</sequence>
<evidence type="ECO:0000256" key="3">
    <source>
        <dbReference type="SAM" id="Coils"/>
    </source>
</evidence>
<feature type="coiled-coil region" evidence="3">
    <location>
        <begin position="32"/>
        <end position="62"/>
    </location>
</feature>
<proteinExistence type="inferred from homology"/>
<dbReference type="RefSeq" id="XP_071902361.1">
    <property type="nucleotide sequence ID" value="XM_072046260.1"/>
</dbReference>
<accession>A0ABM4U4Z9</accession>
<organism evidence="4 5">
    <name type="scientific">Coffea arabica</name>
    <name type="common">Arabian coffee</name>
    <dbReference type="NCBI Taxonomy" id="13443"/>
    <lineage>
        <taxon>Eukaryota</taxon>
        <taxon>Viridiplantae</taxon>
        <taxon>Streptophyta</taxon>
        <taxon>Embryophyta</taxon>
        <taxon>Tracheophyta</taxon>
        <taxon>Spermatophyta</taxon>
        <taxon>Magnoliopsida</taxon>
        <taxon>eudicotyledons</taxon>
        <taxon>Gunneridae</taxon>
        <taxon>Pentapetalae</taxon>
        <taxon>asterids</taxon>
        <taxon>lamiids</taxon>
        <taxon>Gentianales</taxon>
        <taxon>Rubiaceae</taxon>
        <taxon>Ixoroideae</taxon>
        <taxon>Gardenieae complex</taxon>
        <taxon>Bertiereae - Coffeeae clade</taxon>
        <taxon>Coffeeae</taxon>
        <taxon>Coffea</taxon>
    </lineage>
</organism>
<dbReference type="GeneID" id="113739234"/>
<dbReference type="Proteomes" id="UP001652660">
    <property type="component" value="Chromosome 4c"/>
</dbReference>
<feature type="coiled-coil region" evidence="3">
    <location>
        <begin position="276"/>
        <end position="366"/>
    </location>
</feature>
<evidence type="ECO:0000256" key="2">
    <source>
        <dbReference type="ARBA" id="ARBA00023054"/>
    </source>
</evidence>
<name>A0ABM4U4Z9_COFAR</name>
<reference evidence="5" key="1">
    <citation type="submission" date="2025-08" db="UniProtKB">
        <authorList>
            <consortium name="RefSeq"/>
        </authorList>
    </citation>
    <scope>IDENTIFICATION</scope>
    <source>
        <tissue evidence="5">Leaves</tissue>
    </source>
</reference>
<evidence type="ECO:0000313" key="4">
    <source>
        <dbReference type="Proteomes" id="UP001652660"/>
    </source>
</evidence>
<protein>
    <submittedName>
        <fullName evidence="5">WEB family protein At1g12150-like</fullName>
    </submittedName>
</protein>
<comment type="similarity">
    <text evidence="1">Belongs to the WEB family.</text>
</comment>
<keyword evidence="2 3" id="KW-0175">Coiled coil</keyword>
<evidence type="ECO:0000256" key="1">
    <source>
        <dbReference type="ARBA" id="ARBA00005485"/>
    </source>
</evidence>
<feature type="coiled-coil region" evidence="3">
    <location>
        <begin position="185"/>
        <end position="237"/>
    </location>
</feature>
<evidence type="ECO:0000313" key="5">
    <source>
        <dbReference type="RefSeq" id="XP_071902361.1"/>
    </source>
</evidence>
<gene>
    <name evidence="5" type="primary">LOC113739234</name>
</gene>
<dbReference type="InterPro" id="IPR008545">
    <property type="entry name" value="Web"/>
</dbReference>
<dbReference type="PANTHER" id="PTHR32054">
    <property type="entry name" value="HEAVY CHAIN, PUTATIVE, EXPRESSED-RELATED-RELATED"/>
    <property type="match status" value="1"/>
</dbReference>
<feature type="coiled-coil region" evidence="3">
    <location>
        <begin position="493"/>
        <end position="555"/>
    </location>
</feature>